<sequence>MNIKSWLFTKKNPVQSDIKDKEPTGETATPNKRTAADSYKLDPVFNRCVNILVDS</sequence>
<feature type="region of interest" description="Disordered" evidence="1">
    <location>
        <begin position="1"/>
        <end position="35"/>
    </location>
</feature>
<proteinExistence type="predicted"/>
<dbReference type="Proteomes" id="UP000244741">
    <property type="component" value="Segment"/>
</dbReference>
<evidence type="ECO:0000313" key="3">
    <source>
        <dbReference type="Proteomes" id="UP000244741"/>
    </source>
</evidence>
<accession>A0A2R4ALU7</accession>
<evidence type="ECO:0000313" key="2">
    <source>
        <dbReference type="EMBL" id="AVR76021.1"/>
    </source>
</evidence>
<dbReference type="EMBL" id="MG676224">
    <property type="protein sequence ID" value="AVR76021.1"/>
    <property type="molecule type" value="Genomic_DNA"/>
</dbReference>
<evidence type="ECO:0000256" key="1">
    <source>
        <dbReference type="SAM" id="MobiDB-lite"/>
    </source>
</evidence>
<reference evidence="2 3" key="1">
    <citation type="submission" date="2017-12" db="EMBL/GenBank/DDBJ databases">
        <title>Genomic characterization of T5-related Aeromonas hydrophila phages AhSzq-1 and AhSzw-1 and proposal to be two new species.</title>
        <authorList>
            <person name="Chen L."/>
            <person name="Yuan S."/>
            <person name="Ma Y."/>
        </authorList>
    </citation>
    <scope>NUCLEOTIDE SEQUENCE [LARGE SCALE GENOMIC DNA]</scope>
    <source>
        <strain evidence="2">Seawater</strain>
    </source>
</reference>
<keyword evidence="3" id="KW-1185">Reference proteome</keyword>
<gene>
    <name evidence="2" type="ORF">AhSzq1_128</name>
</gene>
<organism evidence="2 3">
    <name type="scientific">Aeromonas phage AhSzq-1</name>
    <dbReference type="NCBI Taxonomy" id="2138298"/>
    <lineage>
        <taxon>Viruses</taxon>
        <taxon>Duplodnaviria</taxon>
        <taxon>Heunggongvirae</taxon>
        <taxon>Uroviricota</taxon>
        <taxon>Caudoviricetes</taxon>
        <taxon>Demerecviridae</taxon>
        <taxon>Shenzhenvirus</taxon>
        <taxon>Shenzhenvirus AhSzq1</taxon>
    </lineage>
</organism>
<protein>
    <submittedName>
        <fullName evidence="2">Portal protein</fullName>
    </submittedName>
</protein>
<name>A0A2R4ALU7_9CAUD</name>